<proteinExistence type="predicted"/>
<keyword evidence="3" id="KW-1185">Reference proteome</keyword>
<evidence type="ECO:0000313" key="2">
    <source>
        <dbReference type="EMBL" id="KAF1939254.1"/>
    </source>
</evidence>
<gene>
    <name evidence="2" type="ORF">EJ02DRAFT_457108</name>
</gene>
<keyword evidence="1" id="KW-1133">Transmembrane helix</keyword>
<sequence>MGKEQVSNASLGIEIHSAVVLQCCSIFFYFFMLLQEVKESLNHTSTTKIFQPKFLNLILNVMVC</sequence>
<accession>A0A6A5SHU2</accession>
<protein>
    <submittedName>
        <fullName evidence="2">Uncharacterized protein</fullName>
    </submittedName>
</protein>
<dbReference type="Proteomes" id="UP000800038">
    <property type="component" value="Unassembled WGS sequence"/>
</dbReference>
<organism evidence="2 3">
    <name type="scientific">Clathrospora elynae</name>
    <dbReference type="NCBI Taxonomy" id="706981"/>
    <lineage>
        <taxon>Eukaryota</taxon>
        <taxon>Fungi</taxon>
        <taxon>Dikarya</taxon>
        <taxon>Ascomycota</taxon>
        <taxon>Pezizomycotina</taxon>
        <taxon>Dothideomycetes</taxon>
        <taxon>Pleosporomycetidae</taxon>
        <taxon>Pleosporales</taxon>
        <taxon>Diademaceae</taxon>
        <taxon>Clathrospora</taxon>
    </lineage>
</organism>
<dbReference type="AlphaFoldDB" id="A0A6A5SHU2"/>
<feature type="transmembrane region" description="Helical" evidence="1">
    <location>
        <begin position="15"/>
        <end position="34"/>
    </location>
</feature>
<evidence type="ECO:0000313" key="3">
    <source>
        <dbReference type="Proteomes" id="UP000800038"/>
    </source>
</evidence>
<reference evidence="2" key="1">
    <citation type="journal article" date="2020" name="Stud. Mycol.">
        <title>101 Dothideomycetes genomes: a test case for predicting lifestyles and emergence of pathogens.</title>
        <authorList>
            <person name="Haridas S."/>
            <person name="Albert R."/>
            <person name="Binder M."/>
            <person name="Bloem J."/>
            <person name="Labutti K."/>
            <person name="Salamov A."/>
            <person name="Andreopoulos B."/>
            <person name="Baker S."/>
            <person name="Barry K."/>
            <person name="Bills G."/>
            <person name="Bluhm B."/>
            <person name="Cannon C."/>
            <person name="Castanera R."/>
            <person name="Culley D."/>
            <person name="Daum C."/>
            <person name="Ezra D."/>
            <person name="Gonzalez J."/>
            <person name="Henrissat B."/>
            <person name="Kuo A."/>
            <person name="Liang C."/>
            <person name="Lipzen A."/>
            <person name="Lutzoni F."/>
            <person name="Magnuson J."/>
            <person name="Mondo S."/>
            <person name="Nolan M."/>
            <person name="Ohm R."/>
            <person name="Pangilinan J."/>
            <person name="Park H.-J."/>
            <person name="Ramirez L."/>
            <person name="Alfaro M."/>
            <person name="Sun H."/>
            <person name="Tritt A."/>
            <person name="Yoshinaga Y."/>
            <person name="Zwiers L.-H."/>
            <person name="Turgeon B."/>
            <person name="Goodwin S."/>
            <person name="Spatafora J."/>
            <person name="Crous P."/>
            <person name="Grigoriev I."/>
        </authorList>
    </citation>
    <scope>NUCLEOTIDE SEQUENCE</scope>
    <source>
        <strain evidence="2">CBS 161.51</strain>
    </source>
</reference>
<keyword evidence="1" id="KW-0472">Membrane</keyword>
<dbReference type="EMBL" id="ML976085">
    <property type="protein sequence ID" value="KAF1939254.1"/>
    <property type="molecule type" value="Genomic_DNA"/>
</dbReference>
<keyword evidence="1" id="KW-0812">Transmembrane</keyword>
<evidence type="ECO:0000256" key="1">
    <source>
        <dbReference type="SAM" id="Phobius"/>
    </source>
</evidence>
<name>A0A6A5SHU2_9PLEO</name>